<dbReference type="PANTHER" id="PTHR23389">
    <property type="entry name" value="CHROMOSOME TRANSMISSION FIDELITY FACTOR 18"/>
    <property type="match status" value="1"/>
</dbReference>
<evidence type="ECO:0000256" key="5">
    <source>
        <dbReference type="ARBA" id="ARBA00022833"/>
    </source>
</evidence>
<dbReference type="PROSITE" id="PS01056">
    <property type="entry name" value="DNA_LIGASE_N2"/>
    <property type="match status" value="1"/>
</dbReference>
<feature type="compositionally biased region" description="Acidic residues" evidence="12">
    <location>
        <begin position="731"/>
        <end position="741"/>
    </location>
</feature>
<dbReference type="Pfam" id="PF01653">
    <property type="entry name" value="DNA_ligase_aden"/>
    <property type="match status" value="1"/>
</dbReference>
<keyword evidence="6 10" id="KW-0460">Magnesium</keyword>
<dbReference type="InterPro" id="IPR033136">
    <property type="entry name" value="DNA_ligase_CS"/>
</dbReference>
<dbReference type="RefSeq" id="WP_311599573.1">
    <property type="nucleotide sequence ID" value="NZ_JAVRFG010000015.1"/>
</dbReference>
<keyword evidence="2 10" id="KW-0235">DNA replication</keyword>
<evidence type="ECO:0000256" key="3">
    <source>
        <dbReference type="ARBA" id="ARBA00022723"/>
    </source>
</evidence>
<comment type="similarity">
    <text evidence="10">Belongs to the NAD-dependent DNA ligase family. LigA subfamily.</text>
</comment>
<dbReference type="Gene3D" id="3.30.470.30">
    <property type="entry name" value="DNA ligase/mRNA capping enzyme"/>
    <property type="match status" value="1"/>
</dbReference>
<feature type="binding site" evidence="10">
    <location>
        <position position="444"/>
    </location>
    <ligand>
        <name>Zn(2+)</name>
        <dbReference type="ChEBI" id="CHEBI:29105"/>
    </ligand>
</feature>
<dbReference type="SUPFAM" id="SSF47781">
    <property type="entry name" value="RuvA domain 2-like"/>
    <property type="match status" value="1"/>
</dbReference>
<organism evidence="14 15">
    <name type="scientific">Streptomyces stephensoniae</name>
    <dbReference type="NCBI Taxonomy" id="3375367"/>
    <lineage>
        <taxon>Bacteria</taxon>
        <taxon>Bacillati</taxon>
        <taxon>Actinomycetota</taxon>
        <taxon>Actinomycetes</taxon>
        <taxon>Kitasatosporales</taxon>
        <taxon>Streptomycetaceae</taxon>
        <taxon>Streptomyces</taxon>
    </lineage>
</organism>
<evidence type="ECO:0000313" key="15">
    <source>
        <dbReference type="Proteomes" id="UP001180556"/>
    </source>
</evidence>
<dbReference type="EMBL" id="JAVRFG010000015">
    <property type="protein sequence ID" value="MDT0491592.1"/>
    <property type="molecule type" value="Genomic_DNA"/>
</dbReference>
<evidence type="ECO:0000256" key="7">
    <source>
        <dbReference type="ARBA" id="ARBA00023027"/>
    </source>
</evidence>
<feature type="domain" description="BRCT" evidence="13">
    <location>
        <begin position="639"/>
        <end position="708"/>
    </location>
</feature>
<accession>A0ABU2W364</accession>
<sequence length="752" mass="82280">MAGEERVEQESSVPAGVRETHALLAEQIEEHRFRYYVKDQPVVSDAEFDRLMRSLEALEEEYPQLRTPDSPTQKVAGPYITEFTSVEHRERMLSLDNAFDDEELAAWAERVAKDVGTPGHHFLCELKVDGLAVNLTYEHGRLTRAATRGDGRTGEDITPNVRTIAEIPHRLQGENIPALVEIRGEVFFPMEGFEELNARLVAAEDKPFANPRNAAAGSLRQKDPKVTATRPLHMVVHGIGAHEGLSIDRLSQAYGLLHSWGLPTARHNKVVDSIEGVREFIAHFGEHRHSVEHEIDGVVVKLDEIPLQGRLGSTSRAPRWAIAWKYAPEEVNTKLVNIRVGVGRTGRVTPYAQVEPVEVAGSEVEFATLHNQEVVKAKGVLIGDTVVLRKAGDVIPEILGPVVDLRDGTEKPFEMPTHCPECGTELRPMKEADIDLRCPNARTCPAQLRERVFYLAGRKSLDIDHFGYVAAAALTRPLEPAEPVLKDESGLFDLTIEQLLPIRAYVLDQDSGLPKRDPKTGEEKIATVFANKQGEPKKNAVAMLEGIAAAKEAPLARILTGLSIRHVGPVAAQELARQFRSIDRIDEATEQELADADGVGPIIAASVKQWFAEDWHREILRKWRAAGVRMADEGSDEDEGPRPLDGLTVVVTGTLASHTRDGAKEALQSLGAKVTGSVSKKTAFVVVGDNPGSKYDKAMQLKVPVLDEAGFAVLLEQGPDAAREAALPVPGEEEAEAETETGAEAKAEAASE</sequence>
<dbReference type="Gene3D" id="3.40.50.10190">
    <property type="entry name" value="BRCT domain"/>
    <property type="match status" value="1"/>
</dbReference>
<feature type="compositionally biased region" description="Basic and acidic residues" evidence="12">
    <location>
        <begin position="743"/>
        <end position="752"/>
    </location>
</feature>
<feature type="binding site" evidence="10">
    <location>
        <position position="148"/>
    </location>
    <ligand>
        <name>NAD(+)</name>
        <dbReference type="ChEBI" id="CHEBI:57540"/>
    </ligand>
</feature>
<dbReference type="Pfam" id="PF03120">
    <property type="entry name" value="OB_DNA_ligase"/>
    <property type="match status" value="1"/>
</dbReference>
<dbReference type="SUPFAM" id="SSF56091">
    <property type="entry name" value="DNA ligase/mRNA capping enzyme, catalytic domain"/>
    <property type="match status" value="1"/>
</dbReference>
<dbReference type="InterPro" id="IPR036420">
    <property type="entry name" value="BRCT_dom_sf"/>
</dbReference>
<dbReference type="SMART" id="SM00292">
    <property type="entry name" value="BRCT"/>
    <property type="match status" value="1"/>
</dbReference>
<evidence type="ECO:0000256" key="2">
    <source>
        <dbReference type="ARBA" id="ARBA00022705"/>
    </source>
</evidence>
<dbReference type="Pfam" id="PF03119">
    <property type="entry name" value="DNA_ligase_ZBD"/>
    <property type="match status" value="1"/>
</dbReference>
<feature type="binding site" evidence="10">
    <location>
        <position position="422"/>
    </location>
    <ligand>
        <name>Zn(2+)</name>
        <dbReference type="ChEBI" id="CHEBI:29105"/>
    </ligand>
</feature>
<keyword evidence="7 10" id="KW-0520">NAD</keyword>
<evidence type="ECO:0000259" key="13">
    <source>
        <dbReference type="PROSITE" id="PS50172"/>
    </source>
</evidence>
<dbReference type="GO" id="GO:0003911">
    <property type="term" value="F:DNA ligase (NAD+) activity"/>
    <property type="evidence" value="ECO:0007669"/>
    <property type="project" value="UniProtKB-EC"/>
</dbReference>
<dbReference type="Gene3D" id="6.20.10.30">
    <property type="match status" value="1"/>
</dbReference>
<evidence type="ECO:0000256" key="12">
    <source>
        <dbReference type="SAM" id="MobiDB-lite"/>
    </source>
</evidence>
<proteinExistence type="inferred from homology"/>
<dbReference type="SUPFAM" id="SSF52113">
    <property type="entry name" value="BRCT domain"/>
    <property type="match status" value="1"/>
</dbReference>
<evidence type="ECO:0000256" key="8">
    <source>
        <dbReference type="ARBA" id="ARBA00023204"/>
    </source>
</evidence>
<keyword evidence="15" id="KW-1185">Reference proteome</keyword>
<dbReference type="NCBIfam" id="NF005932">
    <property type="entry name" value="PRK07956.1"/>
    <property type="match status" value="1"/>
</dbReference>
<keyword evidence="1 10" id="KW-0436">Ligase</keyword>
<evidence type="ECO:0000256" key="10">
    <source>
        <dbReference type="HAMAP-Rule" id="MF_01588"/>
    </source>
</evidence>
<dbReference type="Proteomes" id="UP001180556">
    <property type="component" value="Unassembled WGS sequence"/>
</dbReference>
<dbReference type="PROSITE" id="PS50172">
    <property type="entry name" value="BRCT"/>
    <property type="match status" value="1"/>
</dbReference>
<feature type="binding site" evidence="10">
    <location>
        <begin position="94"/>
        <end position="95"/>
    </location>
    <ligand>
        <name>NAD(+)</name>
        <dbReference type="ChEBI" id="CHEBI:57540"/>
    </ligand>
</feature>
<dbReference type="NCBIfam" id="TIGR00575">
    <property type="entry name" value="dnlj"/>
    <property type="match status" value="1"/>
</dbReference>
<keyword evidence="5 10" id="KW-0862">Zinc</keyword>
<dbReference type="InterPro" id="IPR001679">
    <property type="entry name" value="DNA_ligase"/>
</dbReference>
<dbReference type="Gene3D" id="1.10.287.610">
    <property type="entry name" value="Helix hairpin bin"/>
    <property type="match status" value="1"/>
</dbReference>
<dbReference type="InterPro" id="IPR004149">
    <property type="entry name" value="Znf_DNAligase_C4"/>
</dbReference>
<dbReference type="InterPro" id="IPR001357">
    <property type="entry name" value="BRCT_dom"/>
</dbReference>
<comment type="catalytic activity">
    <reaction evidence="9 10 11">
        <text>NAD(+) + (deoxyribonucleotide)n-3'-hydroxyl + 5'-phospho-(deoxyribonucleotide)m = (deoxyribonucleotide)n+m + AMP + beta-nicotinamide D-nucleotide.</text>
        <dbReference type="EC" id="6.5.1.2"/>
    </reaction>
</comment>
<dbReference type="InterPro" id="IPR012340">
    <property type="entry name" value="NA-bd_OB-fold"/>
</dbReference>
<feature type="active site" description="N6-AMP-lysine intermediate" evidence="10">
    <location>
        <position position="127"/>
    </location>
</feature>
<keyword evidence="4 10" id="KW-0227">DNA damage</keyword>
<feature type="binding site" evidence="10">
    <location>
        <position position="185"/>
    </location>
    <ligand>
        <name>NAD(+)</name>
        <dbReference type="ChEBI" id="CHEBI:57540"/>
    </ligand>
</feature>
<dbReference type="PROSITE" id="PS01055">
    <property type="entry name" value="DNA_LIGASE_N1"/>
    <property type="match status" value="1"/>
</dbReference>
<feature type="region of interest" description="Disordered" evidence="12">
    <location>
        <begin position="722"/>
        <end position="752"/>
    </location>
</feature>
<keyword evidence="8 10" id="KW-0234">DNA repair</keyword>
<keyword evidence="3 10" id="KW-0479">Metal-binding</keyword>
<dbReference type="HAMAP" id="MF_01588">
    <property type="entry name" value="DNA_ligase_A"/>
    <property type="match status" value="1"/>
</dbReference>
<feature type="binding site" evidence="10">
    <location>
        <position position="125"/>
    </location>
    <ligand>
        <name>NAD(+)</name>
        <dbReference type="ChEBI" id="CHEBI:57540"/>
    </ligand>
</feature>
<evidence type="ECO:0000313" key="14">
    <source>
        <dbReference type="EMBL" id="MDT0491592.1"/>
    </source>
</evidence>
<evidence type="ECO:0000256" key="1">
    <source>
        <dbReference type="ARBA" id="ARBA00022598"/>
    </source>
</evidence>
<comment type="cofactor">
    <cofactor evidence="10">
        <name>Mg(2+)</name>
        <dbReference type="ChEBI" id="CHEBI:18420"/>
    </cofactor>
    <cofactor evidence="10">
        <name>Mn(2+)</name>
        <dbReference type="ChEBI" id="CHEBI:29035"/>
    </cofactor>
</comment>
<dbReference type="Pfam" id="PF12826">
    <property type="entry name" value="HHH_2"/>
    <property type="match status" value="1"/>
</dbReference>
<comment type="function">
    <text evidence="10">DNA ligase that catalyzes the formation of phosphodiester linkages between 5'-phosphoryl and 3'-hydroxyl groups in double-stranded DNA using NAD as a coenzyme and as the energy source for the reaction. It is essential for DNA replication and repair of damaged DNA.</text>
</comment>
<evidence type="ECO:0000256" key="11">
    <source>
        <dbReference type="RuleBase" id="RU000618"/>
    </source>
</evidence>
<feature type="binding site" evidence="10">
    <location>
        <position position="438"/>
    </location>
    <ligand>
        <name>Zn(2+)</name>
        <dbReference type="ChEBI" id="CHEBI:29105"/>
    </ligand>
</feature>
<feature type="binding site" evidence="10">
    <location>
        <position position="325"/>
    </location>
    <ligand>
        <name>NAD(+)</name>
        <dbReference type="ChEBI" id="CHEBI:57540"/>
    </ligand>
</feature>
<dbReference type="InterPro" id="IPR004150">
    <property type="entry name" value="NAD_DNA_ligase_OB"/>
</dbReference>
<feature type="binding site" evidence="10">
    <location>
        <position position="419"/>
    </location>
    <ligand>
        <name>Zn(2+)</name>
        <dbReference type="ChEBI" id="CHEBI:29105"/>
    </ligand>
</feature>
<evidence type="ECO:0000256" key="6">
    <source>
        <dbReference type="ARBA" id="ARBA00022842"/>
    </source>
</evidence>
<gene>
    <name evidence="10 14" type="primary">ligA</name>
    <name evidence="14" type="ORF">RM717_13865</name>
</gene>
<feature type="binding site" evidence="10">
    <location>
        <position position="301"/>
    </location>
    <ligand>
        <name>NAD(+)</name>
        <dbReference type="ChEBI" id="CHEBI:57540"/>
    </ligand>
</feature>
<dbReference type="CDD" id="cd17748">
    <property type="entry name" value="BRCT_DNA_ligase_like"/>
    <property type="match status" value="1"/>
</dbReference>
<dbReference type="InterPro" id="IPR010994">
    <property type="entry name" value="RuvA_2-like"/>
</dbReference>
<dbReference type="Gene3D" id="1.10.150.20">
    <property type="entry name" value="5' to 3' exonuclease, C-terminal subdomain"/>
    <property type="match status" value="2"/>
</dbReference>
<name>A0ABU2W364_9ACTN</name>
<evidence type="ECO:0000256" key="4">
    <source>
        <dbReference type="ARBA" id="ARBA00022763"/>
    </source>
</evidence>
<dbReference type="SMART" id="SM00532">
    <property type="entry name" value="LIGANc"/>
    <property type="match status" value="1"/>
</dbReference>
<dbReference type="Gene3D" id="2.40.50.140">
    <property type="entry name" value="Nucleic acid-binding proteins"/>
    <property type="match status" value="1"/>
</dbReference>
<reference evidence="15" key="1">
    <citation type="submission" date="2023-07" db="EMBL/GenBank/DDBJ databases">
        <title>30 novel species of actinomycetes from the DSMZ collection.</title>
        <authorList>
            <person name="Nouioui I."/>
        </authorList>
    </citation>
    <scope>NUCLEOTIDE SEQUENCE [LARGE SCALE GENOMIC DNA]</scope>
    <source>
        <strain evidence="15">DSM 40932</strain>
    </source>
</reference>
<dbReference type="SUPFAM" id="SSF50249">
    <property type="entry name" value="Nucleic acid-binding proteins"/>
    <property type="match status" value="1"/>
</dbReference>
<protein>
    <recommendedName>
        <fullName evidence="10 11">DNA ligase</fullName>
        <ecNumber evidence="10 11">6.5.1.2</ecNumber>
    </recommendedName>
    <alternativeName>
        <fullName evidence="10">Polydeoxyribonucleotide synthase [NAD(+)]</fullName>
    </alternativeName>
</protein>
<dbReference type="PIRSF" id="PIRSF001604">
    <property type="entry name" value="LigA"/>
    <property type="match status" value="1"/>
</dbReference>
<dbReference type="InterPro" id="IPR018239">
    <property type="entry name" value="DNA_ligase_AS"/>
</dbReference>
<dbReference type="InterPro" id="IPR041663">
    <property type="entry name" value="DisA/LigA_HHH"/>
</dbReference>
<dbReference type="Pfam" id="PF00533">
    <property type="entry name" value="BRCT"/>
    <property type="match status" value="1"/>
</dbReference>
<dbReference type="InterPro" id="IPR013839">
    <property type="entry name" value="DNAligase_adenylation"/>
</dbReference>
<dbReference type="PANTHER" id="PTHR23389:SF9">
    <property type="entry name" value="DNA LIGASE"/>
    <property type="match status" value="1"/>
</dbReference>
<evidence type="ECO:0000256" key="9">
    <source>
        <dbReference type="ARBA" id="ARBA00034005"/>
    </source>
</evidence>
<dbReference type="CDD" id="cd00114">
    <property type="entry name" value="LIGANc"/>
    <property type="match status" value="1"/>
</dbReference>
<comment type="caution">
    <text evidence="14">The sequence shown here is derived from an EMBL/GenBank/DDBJ whole genome shotgun (WGS) entry which is preliminary data.</text>
</comment>
<dbReference type="EC" id="6.5.1.2" evidence="10 11"/>
<dbReference type="InterPro" id="IPR013840">
    <property type="entry name" value="DNAligase_N"/>
</dbReference>
<feature type="binding site" evidence="10">
    <location>
        <begin position="45"/>
        <end position="49"/>
    </location>
    <ligand>
        <name>NAD(+)</name>
        <dbReference type="ChEBI" id="CHEBI:57540"/>
    </ligand>
</feature>
<keyword evidence="10" id="KW-0464">Manganese</keyword>